<comment type="cofactor">
    <cofactor evidence="6">
        <name>[4Fe-4S] cluster</name>
        <dbReference type="ChEBI" id="CHEBI:49883"/>
    </cofactor>
    <text evidence="6">Binds 1 [4Fe-4S] cluster. The cluster is coordinated with 3 cysteines and an exchangeable S-adenosyl-L-methionine.</text>
</comment>
<reference evidence="8 9" key="1">
    <citation type="submission" date="2019-03" db="EMBL/GenBank/DDBJ databases">
        <title>Genomic Encyclopedia of Type Strains, Phase IV (KMG-IV): sequencing the most valuable type-strain genomes for metagenomic binning, comparative biology and taxonomic classification.</title>
        <authorList>
            <person name="Goeker M."/>
        </authorList>
    </citation>
    <scope>NUCLEOTIDE SEQUENCE [LARGE SCALE GENOMIC DNA]</scope>
    <source>
        <strain evidence="8 9">DSM 24984</strain>
    </source>
</reference>
<dbReference type="SFLD" id="SFLDS00029">
    <property type="entry name" value="Radical_SAM"/>
    <property type="match status" value="1"/>
</dbReference>
<dbReference type="InterPro" id="IPR007197">
    <property type="entry name" value="rSAM"/>
</dbReference>
<keyword evidence="2 6" id="KW-0949">S-adenosyl-L-methionine</keyword>
<evidence type="ECO:0000313" key="8">
    <source>
        <dbReference type="EMBL" id="TCK60931.1"/>
    </source>
</evidence>
<evidence type="ECO:0000259" key="7">
    <source>
        <dbReference type="PROSITE" id="PS51918"/>
    </source>
</evidence>
<accession>A0A4V2PS68</accession>
<dbReference type="Proteomes" id="UP000294614">
    <property type="component" value="Unassembled WGS sequence"/>
</dbReference>
<keyword evidence="1" id="KW-0004">4Fe-4S</keyword>
<evidence type="ECO:0000256" key="2">
    <source>
        <dbReference type="ARBA" id="ARBA00022691"/>
    </source>
</evidence>
<dbReference type="InterPro" id="IPR027596">
    <property type="entry name" value="AmmeMemoSam_rS"/>
</dbReference>
<proteinExistence type="predicted"/>
<dbReference type="InterPro" id="IPR034457">
    <property type="entry name" value="Organic_radical-activating"/>
</dbReference>
<feature type="domain" description="Radical SAM core" evidence="7">
    <location>
        <begin position="66"/>
        <end position="282"/>
    </location>
</feature>
<feature type="binding site" evidence="6">
    <location>
        <position position="81"/>
    </location>
    <ligand>
        <name>[4Fe-4S] cluster</name>
        <dbReference type="ChEBI" id="CHEBI:49883"/>
        <note>4Fe-4S-S-AdoMet</note>
    </ligand>
</feature>
<keyword evidence="9" id="KW-1185">Reference proteome</keyword>
<dbReference type="Pfam" id="PF04055">
    <property type="entry name" value="Radical_SAM"/>
    <property type="match status" value="1"/>
</dbReference>
<dbReference type="CDD" id="cd01335">
    <property type="entry name" value="Radical_SAM"/>
    <property type="match status" value="1"/>
</dbReference>
<evidence type="ECO:0000256" key="4">
    <source>
        <dbReference type="ARBA" id="ARBA00023004"/>
    </source>
</evidence>
<dbReference type="Gene3D" id="3.20.20.70">
    <property type="entry name" value="Aldolase class I"/>
    <property type="match status" value="1"/>
</dbReference>
<keyword evidence="3 6" id="KW-0479">Metal-binding</keyword>
<evidence type="ECO:0000256" key="3">
    <source>
        <dbReference type="ARBA" id="ARBA00022723"/>
    </source>
</evidence>
<dbReference type="AlphaFoldDB" id="A0A4V2PS68"/>
<feature type="binding site" evidence="6">
    <location>
        <position position="85"/>
    </location>
    <ligand>
        <name>[4Fe-4S] cluster</name>
        <dbReference type="ChEBI" id="CHEBI:49883"/>
        <note>4Fe-4S-S-AdoMet</note>
    </ligand>
</feature>
<organism evidence="8 9">
    <name type="scientific">Seleniivibrio woodruffii</name>
    <dbReference type="NCBI Taxonomy" id="1078050"/>
    <lineage>
        <taxon>Bacteria</taxon>
        <taxon>Pseudomonadati</taxon>
        <taxon>Deferribacterota</taxon>
        <taxon>Deferribacteres</taxon>
        <taxon>Deferribacterales</taxon>
        <taxon>Geovibrionaceae</taxon>
        <taxon>Seleniivibrio</taxon>
    </lineage>
</organism>
<dbReference type="SUPFAM" id="SSF102114">
    <property type="entry name" value="Radical SAM enzymes"/>
    <property type="match status" value="1"/>
</dbReference>
<dbReference type="SFLD" id="SFLDG01101">
    <property type="entry name" value="Uncharacterised_Radical_SAM_Su"/>
    <property type="match status" value="1"/>
</dbReference>
<dbReference type="NCBIfam" id="TIGR04337">
    <property type="entry name" value="AmmeMemoSam_rS"/>
    <property type="match status" value="1"/>
</dbReference>
<dbReference type="InterPro" id="IPR013785">
    <property type="entry name" value="Aldolase_TIM"/>
</dbReference>
<dbReference type="InterPro" id="IPR058240">
    <property type="entry name" value="rSAM_sf"/>
</dbReference>
<dbReference type="PROSITE" id="PS51918">
    <property type="entry name" value="RADICAL_SAM"/>
    <property type="match status" value="1"/>
</dbReference>
<feature type="binding site" evidence="6">
    <location>
        <position position="88"/>
    </location>
    <ligand>
        <name>[4Fe-4S] cluster</name>
        <dbReference type="ChEBI" id="CHEBI:49883"/>
        <note>4Fe-4S-S-AdoMet</note>
    </ligand>
</feature>
<name>A0A4V2PS68_9BACT</name>
<dbReference type="OrthoDB" id="9778883at2"/>
<evidence type="ECO:0000256" key="1">
    <source>
        <dbReference type="ARBA" id="ARBA00022485"/>
    </source>
</evidence>
<dbReference type="RefSeq" id="WP_132873788.1">
    <property type="nucleotide sequence ID" value="NZ_SMGG01000004.1"/>
</dbReference>
<dbReference type="InterPro" id="IPR016431">
    <property type="entry name" value="Pyrv-formate_lyase-activ_prd"/>
</dbReference>
<dbReference type="GO" id="GO:0046872">
    <property type="term" value="F:metal ion binding"/>
    <property type="evidence" value="ECO:0007669"/>
    <property type="project" value="UniProtKB-KW"/>
</dbReference>
<comment type="caution">
    <text evidence="8">The sequence shown here is derived from an EMBL/GenBank/DDBJ whole genome shotgun (WGS) entry which is preliminary data.</text>
</comment>
<evidence type="ECO:0000313" key="9">
    <source>
        <dbReference type="Proteomes" id="UP000294614"/>
    </source>
</evidence>
<keyword evidence="5 6" id="KW-0411">Iron-sulfur</keyword>
<sequence>MKARYWQAEDNQCVRCVLCPHTCMIENGRSGKCLIRKNIGGVLTASAYGRVASAAVDPIEKKPLYHFHPASNILSIGFNGCNMSCLFCQNWQISTRETATQEASPQRLIETALDAKSIGIAYTYNEPLTNFEFVMDCAKAFRQAGLKNVIVSNGMINPEPLRELIPFLDAANIDLKGFTEEFYQEHGGRLKTVKHTIEALFRGGVHLEVTNLLIPEKNGREEDFERMCSFLANISPEIPLHISGYFPQYKYDFPPTPNNTLTEYAKKAKKYLNFIYIGNRGDCGFTDTVCAGCGHTLIRRNGYETCCLTDKNTCPACLRKFYAVF</sequence>
<protein>
    <submittedName>
        <fullName evidence="8">Pyruvate formate lyase activating enzyme</fullName>
    </submittedName>
</protein>
<dbReference type="EMBL" id="SMGG01000004">
    <property type="protein sequence ID" value="TCK60931.1"/>
    <property type="molecule type" value="Genomic_DNA"/>
</dbReference>
<keyword evidence="8" id="KW-0670">Pyruvate</keyword>
<keyword evidence="8" id="KW-0456">Lyase</keyword>
<dbReference type="PANTHER" id="PTHR30352">
    <property type="entry name" value="PYRUVATE FORMATE-LYASE-ACTIVATING ENZYME"/>
    <property type="match status" value="1"/>
</dbReference>
<gene>
    <name evidence="8" type="ORF">C8D98_1812</name>
</gene>
<dbReference type="PANTHER" id="PTHR30352:SF5">
    <property type="entry name" value="PYRUVATE FORMATE-LYASE 1-ACTIVATING ENZYME"/>
    <property type="match status" value="1"/>
</dbReference>
<dbReference type="GO" id="GO:0051539">
    <property type="term" value="F:4 iron, 4 sulfur cluster binding"/>
    <property type="evidence" value="ECO:0007669"/>
    <property type="project" value="UniProtKB-KW"/>
</dbReference>
<keyword evidence="4 6" id="KW-0408">Iron</keyword>
<dbReference type="GO" id="GO:0016829">
    <property type="term" value="F:lyase activity"/>
    <property type="evidence" value="ECO:0007669"/>
    <property type="project" value="UniProtKB-KW"/>
</dbReference>
<evidence type="ECO:0000256" key="6">
    <source>
        <dbReference type="PIRSR" id="PIRSR004869-50"/>
    </source>
</evidence>
<evidence type="ECO:0000256" key="5">
    <source>
        <dbReference type="ARBA" id="ARBA00023014"/>
    </source>
</evidence>
<dbReference type="PIRSF" id="PIRSF004869">
    <property type="entry name" value="PflX_prd"/>
    <property type="match status" value="1"/>
</dbReference>